<sequence length="125" mass="13803">MDPVAGLTDTRTSAPSVDIAQLVRTVDPTSQAAPSPHSLLLPGLNVRLSEQLVQLGRVPVAARSRRLVHITNLASSTSPTIYQLAWRHRNVEDVQVCYHPLIAISKKYNHSRFPGLLQSSFQNQK</sequence>
<evidence type="ECO:0000313" key="1">
    <source>
        <dbReference type="EMBL" id="VEL44016.1"/>
    </source>
</evidence>
<protein>
    <submittedName>
        <fullName evidence="1">Uncharacterized protein</fullName>
    </submittedName>
</protein>
<gene>
    <name evidence="1" type="ORF">PXEA_LOCUS37456</name>
</gene>
<proteinExistence type="predicted"/>
<dbReference type="Proteomes" id="UP000784294">
    <property type="component" value="Unassembled WGS sequence"/>
</dbReference>
<dbReference type="AlphaFoldDB" id="A0A3S5BG40"/>
<name>A0A3S5BG40_9PLAT</name>
<comment type="caution">
    <text evidence="1">The sequence shown here is derived from an EMBL/GenBank/DDBJ whole genome shotgun (WGS) entry which is preliminary data.</text>
</comment>
<dbReference type="EMBL" id="CAAALY010288132">
    <property type="protein sequence ID" value="VEL44016.1"/>
    <property type="molecule type" value="Genomic_DNA"/>
</dbReference>
<organism evidence="1 2">
    <name type="scientific">Protopolystoma xenopodis</name>
    <dbReference type="NCBI Taxonomy" id="117903"/>
    <lineage>
        <taxon>Eukaryota</taxon>
        <taxon>Metazoa</taxon>
        <taxon>Spiralia</taxon>
        <taxon>Lophotrochozoa</taxon>
        <taxon>Platyhelminthes</taxon>
        <taxon>Monogenea</taxon>
        <taxon>Polyopisthocotylea</taxon>
        <taxon>Polystomatidea</taxon>
        <taxon>Polystomatidae</taxon>
        <taxon>Protopolystoma</taxon>
    </lineage>
</organism>
<keyword evidence="2" id="KW-1185">Reference proteome</keyword>
<evidence type="ECO:0000313" key="2">
    <source>
        <dbReference type="Proteomes" id="UP000784294"/>
    </source>
</evidence>
<accession>A0A3S5BG40</accession>
<reference evidence="1" key="1">
    <citation type="submission" date="2018-11" db="EMBL/GenBank/DDBJ databases">
        <authorList>
            <consortium name="Pathogen Informatics"/>
        </authorList>
    </citation>
    <scope>NUCLEOTIDE SEQUENCE</scope>
</reference>